<evidence type="ECO:0000256" key="2">
    <source>
        <dbReference type="SAM" id="MobiDB-lite"/>
    </source>
</evidence>
<protein>
    <submittedName>
        <fullName evidence="3">Uncharacterized protein</fullName>
    </submittedName>
</protein>
<accession>A0A6A5U9R6</accession>
<feature type="compositionally biased region" description="Polar residues" evidence="2">
    <location>
        <begin position="363"/>
        <end position="373"/>
    </location>
</feature>
<name>A0A6A5U9R6_9PLEO</name>
<feature type="compositionally biased region" description="Basic and acidic residues" evidence="2">
    <location>
        <begin position="264"/>
        <end position="273"/>
    </location>
</feature>
<organism evidence="3 4">
    <name type="scientific">Byssothecium circinans</name>
    <dbReference type="NCBI Taxonomy" id="147558"/>
    <lineage>
        <taxon>Eukaryota</taxon>
        <taxon>Fungi</taxon>
        <taxon>Dikarya</taxon>
        <taxon>Ascomycota</taxon>
        <taxon>Pezizomycotina</taxon>
        <taxon>Dothideomycetes</taxon>
        <taxon>Pleosporomycetidae</taxon>
        <taxon>Pleosporales</taxon>
        <taxon>Massarineae</taxon>
        <taxon>Massarinaceae</taxon>
        <taxon>Byssothecium</taxon>
    </lineage>
</organism>
<dbReference type="AlphaFoldDB" id="A0A6A5U9R6"/>
<dbReference type="OrthoDB" id="10668020at2759"/>
<feature type="compositionally biased region" description="Basic and acidic residues" evidence="2">
    <location>
        <begin position="322"/>
        <end position="351"/>
    </location>
</feature>
<feature type="coiled-coil region" evidence="1">
    <location>
        <begin position="119"/>
        <end position="167"/>
    </location>
</feature>
<feature type="compositionally biased region" description="Low complexity" evidence="2">
    <location>
        <begin position="106"/>
        <end position="117"/>
    </location>
</feature>
<evidence type="ECO:0000313" key="4">
    <source>
        <dbReference type="Proteomes" id="UP000800035"/>
    </source>
</evidence>
<feature type="compositionally biased region" description="Low complexity" evidence="2">
    <location>
        <begin position="79"/>
        <end position="88"/>
    </location>
</feature>
<keyword evidence="4" id="KW-1185">Reference proteome</keyword>
<reference evidence="3" key="1">
    <citation type="journal article" date="2020" name="Stud. Mycol.">
        <title>101 Dothideomycetes genomes: a test case for predicting lifestyles and emergence of pathogens.</title>
        <authorList>
            <person name="Haridas S."/>
            <person name="Albert R."/>
            <person name="Binder M."/>
            <person name="Bloem J."/>
            <person name="Labutti K."/>
            <person name="Salamov A."/>
            <person name="Andreopoulos B."/>
            <person name="Baker S."/>
            <person name="Barry K."/>
            <person name="Bills G."/>
            <person name="Bluhm B."/>
            <person name="Cannon C."/>
            <person name="Castanera R."/>
            <person name="Culley D."/>
            <person name="Daum C."/>
            <person name="Ezra D."/>
            <person name="Gonzalez J."/>
            <person name="Henrissat B."/>
            <person name="Kuo A."/>
            <person name="Liang C."/>
            <person name="Lipzen A."/>
            <person name="Lutzoni F."/>
            <person name="Magnuson J."/>
            <person name="Mondo S."/>
            <person name="Nolan M."/>
            <person name="Ohm R."/>
            <person name="Pangilinan J."/>
            <person name="Park H.-J."/>
            <person name="Ramirez L."/>
            <person name="Alfaro M."/>
            <person name="Sun H."/>
            <person name="Tritt A."/>
            <person name="Yoshinaga Y."/>
            <person name="Zwiers L.-H."/>
            <person name="Turgeon B."/>
            <person name="Goodwin S."/>
            <person name="Spatafora J."/>
            <person name="Crous P."/>
            <person name="Grigoriev I."/>
        </authorList>
    </citation>
    <scope>NUCLEOTIDE SEQUENCE</scope>
    <source>
        <strain evidence="3">CBS 675.92</strain>
    </source>
</reference>
<feature type="compositionally biased region" description="Pro residues" evidence="2">
    <location>
        <begin position="386"/>
        <end position="399"/>
    </location>
</feature>
<dbReference type="Proteomes" id="UP000800035">
    <property type="component" value="Unassembled WGS sequence"/>
</dbReference>
<feature type="compositionally biased region" description="Basic and acidic residues" evidence="2">
    <location>
        <begin position="55"/>
        <end position="77"/>
    </location>
</feature>
<feature type="coiled-coil region" evidence="1">
    <location>
        <begin position="210"/>
        <end position="244"/>
    </location>
</feature>
<proteinExistence type="predicted"/>
<gene>
    <name evidence="3" type="ORF">CC80DRAFT_532996</name>
</gene>
<feature type="region of interest" description="Disordered" evidence="2">
    <location>
        <begin position="55"/>
        <end position="117"/>
    </location>
</feature>
<sequence length="408" mass="46618">MATAGVVKGCTTHDVTASCTQKHSYLRAAKASDNGVLIVQEYLQFIDMVGLHYRSDPRRNTTRGEEQQKQEMEREPEQDQQPQPQQQQRHGADAQGAADNHITVEPTTSPSASTNTSGIEDLQMKNEELMNHVKQLEDYDAEITKNNAKLAQEKAAAVKEKANLHARFTMLIRTNDNLNTSHAKRVQEKDAVVQENVELCEANADLRVENADLVADKNIKDRKIEKLEKENEALLVSKKSDHEEIARITAERDHIQRRLNAVIRDMERDDQQRKRAQSQTRGKRSPDRDGRGHKRNWDQASGFDTKAHEEEDRGRRKNAGWPRKELGRYERREHDSYYREPRERGERDQHRPVPPNQSDRESNVSGSDVQYSPLQGGLGKESWKPYQPPLRGKPPPPTGPKADRKPST</sequence>
<keyword evidence="1" id="KW-0175">Coiled coil</keyword>
<feature type="compositionally biased region" description="Basic and acidic residues" evidence="2">
    <location>
        <begin position="305"/>
        <end position="314"/>
    </location>
</feature>
<feature type="region of interest" description="Disordered" evidence="2">
    <location>
        <begin position="264"/>
        <end position="408"/>
    </location>
</feature>
<evidence type="ECO:0000313" key="3">
    <source>
        <dbReference type="EMBL" id="KAF1959606.1"/>
    </source>
</evidence>
<dbReference type="EMBL" id="ML976984">
    <property type="protein sequence ID" value="KAF1959606.1"/>
    <property type="molecule type" value="Genomic_DNA"/>
</dbReference>
<evidence type="ECO:0000256" key="1">
    <source>
        <dbReference type="SAM" id="Coils"/>
    </source>
</evidence>